<dbReference type="RefSeq" id="WP_245999035.1">
    <property type="nucleotide sequence ID" value="NZ_REFR01000011.1"/>
</dbReference>
<evidence type="ECO:0000313" key="1">
    <source>
        <dbReference type="EMBL" id="RMB07901.1"/>
    </source>
</evidence>
<dbReference type="AlphaFoldDB" id="A0A3M0CDJ5"/>
<dbReference type="PANTHER" id="PTHR33639:SF2">
    <property type="entry name" value="DUF393 DOMAIN-CONTAINING PROTEIN"/>
    <property type="match status" value="1"/>
</dbReference>
<dbReference type="GO" id="GO:0015035">
    <property type="term" value="F:protein-disulfide reductase activity"/>
    <property type="evidence" value="ECO:0007669"/>
    <property type="project" value="InterPro"/>
</dbReference>
<proteinExistence type="predicted"/>
<dbReference type="PANTHER" id="PTHR33639">
    <property type="entry name" value="THIOL-DISULFIDE OXIDOREDUCTASE DCC"/>
    <property type="match status" value="1"/>
</dbReference>
<sequence length="154" mass="16962">MKAAPAAAMPAALAGVTADGPILLFDGVCNLCNGTVRFVARRDAGRRYRFCPLQSALGRALVNAHGGTAELDTIYLVEDGRLYDRSTAALRVLRGLRMPWPLLSAFLVVPRPVRDAVYNFIGRRRYRWFGRQDRCPLPDAGLAARFLGMDDPDL</sequence>
<dbReference type="InterPro" id="IPR007263">
    <property type="entry name" value="DCC1-like"/>
</dbReference>
<dbReference type="Proteomes" id="UP000271227">
    <property type="component" value="Unassembled WGS sequence"/>
</dbReference>
<comment type="caution">
    <text evidence="1">The sequence shown here is derived from an EMBL/GenBank/DDBJ whole genome shotgun (WGS) entry which is preliminary data.</text>
</comment>
<organism evidence="1 2">
    <name type="scientific">Eilatimonas milleporae</name>
    <dbReference type="NCBI Taxonomy" id="911205"/>
    <lineage>
        <taxon>Bacteria</taxon>
        <taxon>Pseudomonadati</taxon>
        <taxon>Pseudomonadota</taxon>
        <taxon>Alphaproteobacteria</taxon>
        <taxon>Kordiimonadales</taxon>
        <taxon>Kordiimonadaceae</taxon>
        <taxon>Eilatimonas</taxon>
    </lineage>
</organism>
<gene>
    <name evidence="1" type="ORF">BXY39_1994</name>
</gene>
<keyword evidence="2" id="KW-1185">Reference proteome</keyword>
<dbReference type="InParanoid" id="A0A3M0CDJ5"/>
<accession>A0A3M0CDJ5</accession>
<reference evidence="1 2" key="1">
    <citation type="submission" date="2018-10" db="EMBL/GenBank/DDBJ databases">
        <title>Genomic Encyclopedia of Archaeal and Bacterial Type Strains, Phase II (KMG-II): from individual species to whole genera.</title>
        <authorList>
            <person name="Goeker M."/>
        </authorList>
    </citation>
    <scope>NUCLEOTIDE SEQUENCE [LARGE SCALE GENOMIC DNA]</scope>
    <source>
        <strain evidence="1 2">DSM 25217</strain>
    </source>
</reference>
<evidence type="ECO:0000313" key="2">
    <source>
        <dbReference type="Proteomes" id="UP000271227"/>
    </source>
</evidence>
<dbReference type="EMBL" id="REFR01000011">
    <property type="protein sequence ID" value="RMB07901.1"/>
    <property type="molecule type" value="Genomic_DNA"/>
</dbReference>
<protein>
    <submittedName>
        <fullName evidence="1">Putative DCC family thiol-disulfide oxidoreductase YuxK</fullName>
    </submittedName>
</protein>
<dbReference type="Pfam" id="PF04134">
    <property type="entry name" value="DCC1-like"/>
    <property type="match status" value="1"/>
</dbReference>
<name>A0A3M0CDJ5_9PROT</name>
<dbReference type="InterPro" id="IPR052927">
    <property type="entry name" value="DCC_oxidoreductase"/>
</dbReference>